<feature type="domain" description="CBS" evidence="13">
    <location>
        <begin position="156"/>
        <end position="214"/>
    </location>
</feature>
<gene>
    <name evidence="14" type="ORF">MNBD_CHLOROFLEXI01-3187</name>
</gene>
<keyword evidence="7" id="KW-0658">Purine biosynthesis</keyword>
<dbReference type="SMART" id="SM01240">
    <property type="entry name" value="IMPDH"/>
    <property type="match status" value="1"/>
</dbReference>
<dbReference type="PROSITE" id="PS00487">
    <property type="entry name" value="IMP_DH_GMP_RED"/>
    <property type="match status" value="1"/>
</dbReference>
<dbReference type="AlphaFoldDB" id="A0A3B0VS13"/>
<evidence type="ECO:0000256" key="5">
    <source>
        <dbReference type="ARBA" id="ARBA00022737"/>
    </source>
</evidence>
<dbReference type="Gene3D" id="3.20.20.70">
    <property type="entry name" value="Aldolase class I"/>
    <property type="match status" value="1"/>
</dbReference>
<dbReference type="HAMAP" id="MF_01964">
    <property type="entry name" value="IMPDH"/>
    <property type="match status" value="1"/>
</dbReference>
<reference evidence="14" key="1">
    <citation type="submission" date="2018-06" db="EMBL/GenBank/DDBJ databases">
        <authorList>
            <person name="Zhirakovskaya E."/>
        </authorList>
    </citation>
    <scope>NUCLEOTIDE SEQUENCE</scope>
</reference>
<comment type="cofactor">
    <cofactor evidence="1">
        <name>K(+)</name>
        <dbReference type="ChEBI" id="CHEBI:29103"/>
    </cofactor>
</comment>
<evidence type="ECO:0000256" key="3">
    <source>
        <dbReference type="ARBA" id="ARBA00011881"/>
    </source>
</evidence>
<dbReference type="InterPro" id="IPR001093">
    <property type="entry name" value="IMP_DH_GMPRt"/>
</dbReference>
<dbReference type="FunFam" id="3.20.20.70:FF:000003">
    <property type="entry name" value="GMP reductase"/>
    <property type="match status" value="1"/>
</dbReference>
<evidence type="ECO:0000256" key="2">
    <source>
        <dbReference type="ARBA" id="ARBA00005502"/>
    </source>
</evidence>
<evidence type="ECO:0000256" key="1">
    <source>
        <dbReference type="ARBA" id="ARBA00001958"/>
    </source>
</evidence>
<keyword evidence="9 14" id="KW-0560">Oxidoreductase</keyword>
<feature type="domain" description="CBS" evidence="13">
    <location>
        <begin position="96"/>
        <end position="152"/>
    </location>
</feature>
<keyword evidence="5" id="KW-0677">Repeat</keyword>
<organism evidence="14">
    <name type="scientific">hydrothermal vent metagenome</name>
    <dbReference type="NCBI Taxonomy" id="652676"/>
    <lineage>
        <taxon>unclassified sequences</taxon>
        <taxon>metagenomes</taxon>
        <taxon>ecological metagenomes</taxon>
    </lineage>
</organism>
<dbReference type="SUPFAM" id="SSF54631">
    <property type="entry name" value="CBS-domain pair"/>
    <property type="match status" value="1"/>
</dbReference>
<dbReference type="SMART" id="SM00116">
    <property type="entry name" value="CBS"/>
    <property type="match status" value="2"/>
</dbReference>
<evidence type="ECO:0000256" key="11">
    <source>
        <dbReference type="ARBA" id="ARBA00023122"/>
    </source>
</evidence>
<comment type="similarity">
    <text evidence="2">Belongs to the IMPDH/GMPR family.</text>
</comment>
<keyword evidence="10" id="KW-0520">NAD</keyword>
<comment type="subunit">
    <text evidence="3">Homotetramer.</text>
</comment>
<keyword evidence="4" id="KW-0479">Metal-binding</keyword>
<dbReference type="InterPro" id="IPR000644">
    <property type="entry name" value="CBS_dom"/>
</dbReference>
<dbReference type="CDD" id="cd00381">
    <property type="entry name" value="IMPDH"/>
    <property type="match status" value="1"/>
</dbReference>
<name>A0A3B0VS13_9ZZZZ</name>
<evidence type="ECO:0000256" key="8">
    <source>
        <dbReference type="ARBA" id="ARBA00022958"/>
    </source>
</evidence>
<proteinExistence type="inferred from homology"/>
<evidence type="ECO:0000313" key="14">
    <source>
        <dbReference type="EMBL" id="VAW35026.1"/>
    </source>
</evidence>
<accession>A0A3B0VS13</accession>
<dbReference type="SUPFAM" id="SSF51412">
    <property type="entry name" value="Inosine monophosphate dehydrogenase (IMPDH)"/>
    <property type="match status" value="1"/>
</dbReference>
<evidence type="ECO:0000256" key="12">
    <source>
        <dbReference type="ARBA" id="ARBA00048028"/>
    </source>
</evidence>
<dbReference type="PANTHER" id="PTHR11911:SF111">
    <property type="entry name" value="INOSINE-5'-MONOPHOSPHATE DEHYDROGENASE"/>
    <property type="match status" value="1"/>
</dbReference>
<dbReference type="PROSITE" id="PS51371">
    <property type="entry name" value="CBS"/>
    <property type="match status" value="2"/>
</dbReference>
<dbReference type="InterPro" id="IPR015875">
    <property type="entry name" value="IMP_DH/GMP_Rdtase_CS"/>
</dbReference>
<sequence>MEIAEKVGSLALTFDDVLLSPGYSEVLPANVDLKTRLAGNLTLNIPLLSAAMDTVTEARLAIGLARLGGIGVIHRNLSPEEQAEEVDKVKRSEAGMIVDPVTLRADNTLADAEALMSRYHISGVPITDEAGVLVGILTNRDTRFVEPGPQPVSDFMTSDGLITAQVGTTLEEAKEILHRHRIEKLLLVDDEGYLKGLITVKDIQKKLNYPMQASDENGRLLCAAAVGVGESGLFRLELLVKAGVDVAVIDTAHGHSALVLQTIREAKNRYPQLPIIAGNAATAEGVRDLVKAGADAVKIGIGAGSICTTRIVSGAGMPQLTAVLQCAAECHKQNVPCIADGGIKYSGDIVKAMAAGADAIMLGSMLAGLEESPGDIILYEGRRYKVYRGMGSLGAMQGHGADRYGSGVSSGHAVRAERDKLVPEGVEGQVPYRGKLSDVTYQMMGGLRSGMGYVGAANLAELHQKAHFVRITNAGLLESHPHGILVTKEAPNYQVRR</sequence>
<dbReference type="GO" id="GO:0006177">
    <property type="term" value="P:GMP biosynthetic process"/>
    <property type="evidence" value="ECO:0007669"/>
    <property type="project" value="UniProtKB-KW"/>
</dbReference>
<evidence type="ECO:0000256" key="7">
    <source>
        <dbReference type="ARBA" id="ARBA00022755"/>
    </source>
</evidence>
<dbReference type="Pfam" id="PF00478">
    <property type="entry name" value="IMPDH"/>
    <property type="match status" value="1"/>
</dbReference>
<dbReference type="PANTHER" id="PTHR11911">
    <property type="entry name" value="INOSINE-5-MONOPHOSPHATE DEHYDROGENASE RELATED"/>
    <property type="match status" value="1"/>
</dbReference>
<dbReference type="Pfam" id="PF00571">
    <property type="entry name" value="CBS"/>
    <property type="match status" value="2"/>
</dbReference>
<keyword evidence="11" id="KW-0129">CBS domain</keyword>
<dbReference type="GO" id="GO:0006183">
    <property type="term" value="P:GTP biosynthetic process"/>
    <property type="evidence" value="ECO:0007669"/>
    <property type="project" value="TreeGrafter"/>
</dbReference>
<dbReference type="NCBIfam" id="TIGR01302">
    <property type="entry name" value="IMP_dehydrog"/>
    <property type="match status" value="1"/>
</dbReference>
<evidence type="ECO:0000259" key="13">
    <source>
        <dbReference type="PROSITE" id="PS51371"/>
    </source>
</evidence>
<protein>
    <submittedName>
        <fullName evidence="14">Inosine-5'-monophosphate dehydrogenase / CBS domain</fullName>
        <ecNumber evidence="14">1.1.1.205</ecNumber>
    </submittedName>
</protein>
<evidence type="ECO:0000256" key="10">
    <source>
        <dbReference type="ARBA" id="ARBA00023027"/>
    </source>
</evidence>
<dbReference type="GO" id="GO:0046872">
    <property type="term" value="F:metal ion binding"/>
    <property type="evidence" value="ECO:0007669"/>
    <property type="project" value="UniProtKB-KW"/>
</dbReference>
<dbReference type="CDD" id="cd04601">
    <property type="entry name" value="CBS_pair_IMPDH"/>
    <property type="match status" value="1"/>
</dbReference>
<keyword evidence="6" id="KW-0332">GMP biosynthesis</keyword>
<evidence type="ECO:0000256" key="9">
    <source>
        <dbReference type="ARBA" id="ARBA00023002"/>
    </source>
</evidence>
<dbReference type="GO" id="GO:0003938">
    <property type="term" value="F:IMP dehydrogenase activity"/>
    <property type="evidence" value="ECO:0007669"/>
    <property type="project" value="UniProtKB-EC"/>
</dbReference>
<evidence type="ECO:0000256" key="4">
    <source>
        <dbReference type="ARBA" id="ARBA00022723"/>
    </source>
</evidence>
<comment type="catalytic activity">
    <reaction evidence="12">
        <text>IMP + NAD(+) + H2O = XMP + NADH + H(+)</text>
        <dbReference type="Rhea" id="RHEA:11708"/>
        <dbReference type="ChEBI" id="CHEBI:15377"/>
        <dbReference type="ChEBI" id="CHEBI:15378"/>
        <dbReference type="ChEBI" id="CHEBI:57464"/>
        <dbReference type="ChEBI" id="CHEBI:57540"/>
        <dbReference type="ChEBI" id="CHEBI:57945"/>
        <dbReference type="ChEBI" id="CHEBI:58053"/>
        <dbReference type="EC" id="1.1.1.205"/>
    </reaction>
</comment>
<evidence type="ECO:0000256" key="6">
    <source>
        <dbReference type="ARBA" id="ARBA00022749"/>
    </source>
</evidence>
<dbReference type="InterPro" id="IPR046342">
    <property type="entry name" value="CBS_dom_sf"/>
</dbReference>
<dbReference type="InterPro" id="IPR005990">
    <property type="entry name" value="IMP_DH"/>
</dbReference>
<dbReference type="EMBL" id="UOEU01000566">
    <property type="protein sequence ID" value="VAW35026.1"/>
    <property type="molecule type" value="Genomic_DNA"/>
</dbReference>
<keyword evidence="8" id="KW-0630">Potassium</keyword>
<dbReference type="PIRSF" id="PIRSF000130">
    <property type="entry name" value="IMPDH"/>
    <property type="match status" value="1"/>
</dbReference>
<dbReference type="EC" id="1.1.1.205" evidence="14"/>
<dbReference type="InterPro" id="IPR013785">
    <property type="entry name" value="Aldolase_TIM"/>
</dbReference>